<reference evidence="1 2" key="1">
    <citation type="journal article" date="2019" name="Int. J. Syst. Evol. Microbiol.">
        <title>The Global Catalogue of Microorganisms (GCM) 10K type strain sequencing project: providing services to taxonomists for standard genome sequencing and annotation.</title>
        <authorList>
            <consortium name="The Broad Institute Genomics Platform"/>
            <consortium name="The Broad Institute Genome Sequencing Center for Infectious Disease"/>
            <person name="Wu L."/>
            <person name="Ma J."/>
        </authorList>
    </citation>
    <scope>NUCLEOTIDE SEQUENCE [LARGE SCALE GENOMIC DNA]</scope>
    <source>
        <strain evidence="1 2">PJ61</strain>
    </source>
</reference>
<dbReference type="InterPro" id="IPR036412">
    <property type="entry name" value="HAD-like_sf"/>
</dbReference>
<proteinExistence type="predicted"/>
<dbReference type="AlphaFoldDB" id="A0ABD5T8P4"/>
<dbReference type="Proteomes" id="UP001596274">
    <property type="component" value="Unassembled WGS sequence"/>
</dbReference>
<comment type="caution">
    <text evidence="1">The sequence shown here is derived from an EMBL/GenBank/DDBJ whole genome shotgun (WGS) entry which is preliminary data.</text>
</comment>
<accession>A0ABD5T8P4</accession>
<name>A0ABD5T8P4_9EURY</name>
<dbReference type="GO" id="GO:0016787">
    <property type="term" value="F:hydrolase activity"/>
    <property type="evidence" value="ECO:0007669"/>
    <property type="project" value="UniProtKB-KW"/>
</dbReference>
<evidence type="ECO:0000313" key="1">
    <source>
        <dbReference type="EMBL" id="MFC6771685.1"/>
    </source>
</evidence>
<gene>
    <name evidence="1" type="ORF">ACFQDD_09180</name>
</gene>
<protein>
    <submittedName>
        <fullName evidence="1">HAD family hydrolase</fullName>
    </submittedName>
</protein>
<sequence length="84" mass="9071">MTDDADLSGQPALRIADYDAIVYDLDGTLVDLAVDWDAVAEAVLDVYGEHAVKPPTGDLWGLLGAADEYGIRETVEATIAEYER</sequence>
<evidence type="ECO:0000313" key="2">
    <source>
        <dbReference type="Proteomes" id="UP001596274"/>
    </source>
</evidence>
<keyword evidence="1" id="KW-0378">Hydrolase</keyword>
<organism evidence="1 2">
    <name type="scientific">Halorubrum pallidum</name>
    <dbReference type="NCBI Taxonomy" id="1526114"/>
    <lineage>
        <taxon>Archaea</taxon>
        <taxon>Methanobacteriati</taxon>
        <taxon>Methanobacteriota</taxon>
        <taxon>Stenosarchaea group</taxon>
        <taxon>Halobacteria</taxon>
        <taxon>Halobacteriales</taxon>
        <taxon>Haloferacaceae</taxon>
        <taxon>Halorubrum</taxon>
    </lineage>
</organism>
<dbReference type="EMBL" id="JBHSWT010000463">
    <property type="protein sequence ID" value="MFC6771685.1"/>
    <property type="molecule type" value="Genomic_DNA"/>
</dbReference>
<keyword evidence="2" id="KW-1185">Reference proteome</keyword>
<feature type="non-terminal residue" evidence="1">
    <location>
        <position position="84"/>
    </location>
</feature>
<dbReference type="SUPFAM" id="SSF56784">
    <property type="entry name" value="HAD-like"/>
    <property type="match status" value="1"/>
</dbReference>